<accession>A0A8K0UGT1</accession>
<reference evidence="1" key="1">
    <citation type="journal article" date="2021" name="New Phytol.">
        <title>Evolutionary innovations through gain and loss of genes in the ectomycorrhizal Boletales.</title>
        <authorList>
            <person name="Wu G."/>
            <person name="Miyauchi S."/>
            <person name="Morin E."/>
            <person name="Kuo A."/>
            <person name="Drula E."/>
            <person name="Varga T."/>
            <person name="Kohler A."/>
            <person name="Feng B."/>
            <person name="Cao Y."/>
            <person name="Lipzen A."/>
            <person name="Daum C."/>
            <person name="Hundley H."/>
            <person name="Pangilinan J."/>
            <person name="Johnson J."/>
            <person name="Barry K."/>
            <person name="LaButti K."/>
            <person name="Ng V."/>
            <person name="Ahrendt S."/>
            <person name="Min B."/>
            <person name="Choi I.G."/>
            <person name="Park H."/>
            <person name="Plett J.M."/>
            <person name="Magnuson J."/>
            <person name="Spatafora J.W."/>
            <person name="Nagy L.G."/>
            <person name="Henrissat B."/>
            <person name="Grigoriev I.V."/>
            <person name="Yang Z.L."/>
            <person name="Xu J."/>
            <person name="Martin F.M."/>
        </authorList>
    </citation>
    <scope>NUCLEOTIDE SEQUENCE</scope>
    <source>
        <strain evidence="1">KKN 215</strain>
    </source>
</reference>
<dbReference type="EMBL" id="JAEVFJ010000052">
    <property type="protein sequence ID" value="KAH8081334.1"/>
    <property type="molecule type" value="Genomic_DNA"/>
</dbReference>
<name>A0A8K0UGT1_9AGAR</name>
<evidence type="ECO:0008006" key="3">
    <source>
        <dbReference type="Google" id="ProtNLM"/>
    </source>
</evidence>
<keyword evidence="2" id="KW-1185">Reference proteome</keyword>
<protein>
    <recommendedName>
        <fullName evidence="3">F-box domain-containing protein</fullName>
    </recommendedName>
</protein>
<dbReference type="OrthoDB" id="3051796at2759"/>
<evidence type="ECO:0000313" key="1">
    <source>
        <dbReference type="EMBL" id="KAH8081334.1"/>
    </source>
</evidence>
<dbReference type="PANTHER" id="PTHR38926:SF5">
    <property type="entry name" value="F-BOX AND LEUCINE-RICH REPEAT PROTEIN 6"/>
    <property type="match status" value="1"/>
</dbReference>
<gene>
    <name evidence="1" type="ORF">BXZ70DRAFT_1049849</name>
</gene>
<sequence length="560" mass="62611">MNSRALVPILRTIIAPSTTDQCSNTRTSSTPRLARSLPVELLREIFLIAVGSVINAENLVTTSHDEQHAISLEVRKKIDKLTTICSQWKAIAHDVPDLWTTLDFSDPHYMVQCLSLCKIRPLHIRGVFSSGKAEADYTEVLKALETRAEQIVTISVSTEQMDMLLVNLSSITPLSAFTVFLPNLQELRLTNMKKEFADRTDHNLYLPQLKLLSLSKVGVLFSASDSSVPALPALKTLIITFHEITVGEMGNLVRILHNSPNLNALMINSGELGERMPDTGDSLQFQRLANGRFNLPNLATVKFIDIPGLLSSSICYALQDSQPEISFVFGDVVSANHFIVDYAYISPPLESLRKCPHACELSLSIGFQCDSPDPKVRFMSLQSPKCDACAKPRLLIRHDDTFTSLLLSRMQSFLHLDNRITSLNVSLSGVMLSGNTTKQTLMWPHIWRDLHSLKSVRLFDVAIYDDASDSQRSFMSTMAGGRGLYLDHLEELEVSYIPGAADHGTWPGVDVRAVRRVVDACESLREVKLHRLPEVVRTTAEWRRRWGALEAVLMERNFSL</sequence>
<comment type="caution">
    <text evidence="1">The sequence shown here is derived from an EMBL/GenBank/DDBJ whole genome shotgun (WGS) entry which is preliminary data.</text>
</comment>
<dbReference type="Proteomes" id="UP000813824">
    <property type="component" value="Unassembled WGS sequence"/>
</dbReference>
<dbReference type="Gene3D" id="3.80.10.10">
    <property type="entry name" value="Ribonuclease Inhibitor"/>
    <property type="match status" value="1"/>
</dbReference>
<dbReference type="SUPFAM" id="SSF52047">
    <property type="entry name" value="RNI-like"/>
    <property type="match status" value="1"/>
</dbReference>
<dbReference type="AlphaFoldDB" id="A0A8K0UGT1"/>
<evidence type="ECO:0000313" key="2">
    <source>
        <dbReference type="Proteomes" id="UP000813824"/>
    </source>
</evidence>
<dbReference type="PANTHER" id="PTHR38926">
    <property type="entry name" value="F-BOX DOMAIN CONTAINING PROTEIN, EXPRESSED"/>
    <property type="match status" value="1"/>
</dbReference>
<organism evidence="1 2">
    <name type="scientific">Cristinia sonorae</name>
    <dbReference type="NCBI Taxonomy" id="1940300"/>
    <lineage>
        <taxon>Eukaryota</taxon>
        <taxon>Fungi</taxon>
        <taxon>Dikarya</taxon>
        <taxon>Basidiomycota</taxon>
        <taxon>Agaricomycotina</taxon>
        <taxon>Agaricomycetes</taxon>
        <taxon>Agaricomycetidae</taxon>
        <taxon>Agaricales</taxon>
        <taxon>Pleurotineae</taxon>
        <taxon>Stephanosporaceae</taxon>
        <taxon>Cristinia</taxon>
    </lineage>
</organism>
<dbReference type="InterPro" id="IPR032675">
    <property type="entry name" value="LRR_dom_sf"/>
</dbReference>
<proteinExistence type="predicted"/>